<dbReference type="RefSeq" id="WP_386740464.1">
    <property type="nucleotide sequence ID" value="NZ_JBHSMG010000002.1"/>
</dbReference>
<keyword evidence="2" id="KW-0472">Membrane</keyword>
<dbReference type="EMBL" id="JBHSMG010000002">
    <property type="protein sequence ID" value="MFC5502766.1"/>
    <property type="molecule type" value="Genomic_DNA"/>
</dbReference>
<accession>A0ABW0NS40</accession>
<keyword evidence="2" id="KW-0812">Transmembrane</keyword>
<protein>
    <recommendedName>
        <fullName evidence="5">Flp pilus-assembly TadG-like N-terminal domain-containing protein</fullName>
    </recommendedName>
</protein>
<keyword evidence="2" id="KW-1133">Transmembrane helix</keyword>
<evidence type="ECO:0000313" key="3">
    <source>
        <dbReference type="EMBL" id="MFC5502766.1"/>
    </source>
</evidence>
<name>A0ABW0NS40_9MICO</name>
<proteinExistence type="predicted"/>
<keyword evidence="4" id="KW-1185">Reference proteome</keyword>
<feature type="region of interest" description="Disordered" evidence="1">
    <location>
        <begin position="270"/>
        <end position="294"/>
    </location>
</feature>
<evidence type="ECO:0008006" key="5">
    <source>
        <dbReference type="Google" id="ProtNLM"/>
    </source>
</evidence>
<comment type="caution">
    <text evidence="3">The sequence shown here is derived from an EMBL/GenBank/DDBJ whole genome shotgun (WGS) entry which is preliminary data.</text>
</comment>
<feature type="transmembrane region" description="Helical" evidence="2">
    <location>
        <begin position="16"/>
        <end position="36"/>
    </location>
</feature>
<reference evidence="4" key="1">
    <citation type="journal article" date="2019" name="Int. J. Syst. Evol. Microbiol.">
        <title>The Global Catalogue of Microorganisms (GCM) 10K type strain sequencing project: providing services to taxonomists for standard genome sequencing and annotation.</title>
        <authorList>
            <consortium name="The Broad Institute Genomics Platform"/>
            <consortium name="The Broad Institute Genome Sequencing Center for Infectious Disease"/>
            <person name="Wu L."/>
            <person name="Ma J."/>
        </authorList>
    </citation>
    <scope>NUCLEOTIDE SEQUENCE [LARGE SCALE GENOMIC DNA]</scope>
    <source>
        <strain evidence="4">CGMCC 4.6997</strain>
    </source>
</reference>
<gene>
    <name evidence="3" type="ORF">ACFPJ4_11000</name>
</gene>
<evidence type="ECO:0000256" key="1">
    <source>
        <dbReference type="SAM" id="MobiDB-lite"/>
    </source>
</evidence>
<evidence type="ECO:0000313" key="4">
    <source>
        <dbReference type="Proteomes" id="UP001596039"/>
    </source>
</evidence>
<organism evidence="3 4">
    <name type="scientific">Lysinimonas soli</name>
    <dbReference type="NCBI Taxonomy" id="1074233"/>
    <lineage>
        <taxon>Bacteria</taxon>
        <taxon>Bacillati</taxon>
        <taxon>Actinomycetota</taxon>
        <taxon>Actinomycetes</taxon>
        <taxon>Micrococcales</taxon>
        <taxon>Microbacteriaceae</taxon>
        <taxon>Lysinimonas</taxon>
    </lineage>
</organism>
<sequence>MIRSLIRRLDADERGIALPVVLGLGLVMLLLVSAALESVTGGVRKTSTDEDMAGARSAAYAGVEEYQSRLANDSTYYKFGNPNAAFSASSKALLSLPTGTNANPAFNISASQPWAKIPGSTDASYRYEVDISDYGNKGIVRLRSTGKVGSSVVSLVADLRQSGFIDFLYFTSYEELDPAFNAKYRTTLPQPCDAFLWASPTRPSDCSQRIQFGQFDELHGPVHSNDTLDICGATFDGTVTTSNPTAAYDVPNGCPAATFKVSKPVYEKSLDMPPTNSQMKKETRNDLPADVPNPGCLYTGPTSITFTSDGNMRVVSPYTKVTQTTANAAGADISGTTPAKCGKISDLQSTAGAVIPVLDLNLVFVQNVPSVSTDPNYWASNKTPTGFSCLSFGGVSNAGWSFGTTRYPLANEVTPSTSTTDTPAYGCRNGDLFVSGTEHGRTTIAAYNYVYVTGNITYADPSNDILGIVGQNAIWVWNPITKSGSGWSTSYAYGAPGPNRTIDAAMLSVAHTLQVQNYDANGTGLGNRGTLTILGAIAQKYRGTVATSNGSGGVATGYAKDYQYDTRLRYTAPPKFLTPVSTTYGVTQYSGVKAAYNADGSPAP</sequence>
<evidence type="ECO:0000256" key="2">
    <source>
        <dbReference type="SAM" id="Phobius"/>
    </source>
</evidence>
<dbReference type="Proteomes" id="UP001596039">
    <property type="component" value="Unassembled WGS sequence"/>
</dbReference>